<reference evidence="1 2" key="1">
    <citation type="submission" date="2017-08" db="EMBL/GenBank/DDBJ databases">
        <title>Infants hospitalized years apart are colonized by the same room-sourced microbial strains.</title>
        <authorList>
            <person name="Brooks B."/>
            <person name="Olm M.R."/>
            <person name="Firek B.A."/>
            <person name="Baker R."/>
            <person name="Thomas B.C."/>
            <person name="Morowitz M.J."/>
            <person name="Banfield J.F."/>
        </authorList>
    </citation>
    <scope>NUCLEOTIDE SEQUENCE [LARGE SCALE GENOMIC DNA]</scope>
    <source>
        <strain evidence="1">S2_003_000_R2_14</strain>
    </source>
</reference>
<proteinExistence type="predicted"/>
<comment type="caution">
    <text evidence="1">The sequence shown here is derived from an EMBL/GenBank/DDBJ whole genome shotgun (WGS) entry which is preliminary data.</text>
</comment>
<accession>A0A2W5VWA4</accession>
<dbReference type="InterPro" id="IPR015915">
    <property type="entry name" value="Kelch-typ_b-propeller"/>
</dbReference>
<protein>
    <submittedName>
        <fullName evidence="1">Uncharacterized protein</fullName>
    </submittedName>
</protein>
<dbReference type="PROSITE" id="PS51257">
    <property type="entry name" value="PROKAR_LIPOPROTEIN"/>
    <property type="match status" value="1"/>
</dbReference>
<name>A0A2W5VWA4_9BACT</name>
<gene>
    <name evidence="1" type="ORF">DI536_09050</name>
</gene>
<evidence type="ECO:0000313" key="2">
    <source>
        <dbReference type="Proteomes" id="UP000249061"/>
    </source>
</evidence>
<dbReference type="Proteomes" id="UP000249061">
    <property type="component" value="Unassembled WGS sequence"/>
</dbReference>
<dbReference type="EMBL" id="QFQP01000006">
    <property type="protein sequence ID" value="PZR14921.1"/>
    <property type="molecule type" value="Genomic_DNA"/>
</dbReference>
<dbReference type="AlphaFoldDB" id="A0A2W5VWA4"/>
<sequence length="141" mass="15085">MKKLLALLCVASSACSVVDSTPQARQRAALLQPGWTEVGDYDARTQHAMAPLGATLVLFGGLTNTELGDTWVWDGTKWSRRTPAPRPSPATRTSWPRWEHASCCSAALPSRRAFAQTPGSGTAPRGCSALRPPALRRASVT</sequence>
<evidence type="ECO:0000313" key="1">
    <source>
        <dbReference type="EMBL" id="PZR14921.1"/>
    </source>
</evidence>
<organism evidence="1 2">
    <name type="scientific">Archangium gephyra</name>
    <dbReference type="NCBI Taxonomy" id="48"/>
    <lineage>
        <taxon>Bacteria</taxon>
        <taxon>Pseudomonadati</taxon>
        <taxon>Myxococcota</taxon>
        <taxon>Myxococcia</taxon>
        <taxon>Myxococcales</taxon>
        <taxon>Cystobacterineae</taxon>
        <taxon>Archangiaceae</taxon>
        <taxon>Archangium</taxon>
    </lineage>
</organism>
<dbReference type="Gene3D" id="2.120.10.80">
    <property type="entry name" value="Kelch-type beta propeller"/>
    <property type="match status" value="1"/>
</dbReference>